<dbReference type="Pfam" id="PF00149">
    <property type="entry name" value="Metallophos"/>
    <property type="match status" value="1"/>
</dbReference>
<dbReference type="Proteomes" id="UP001139411">
    <property type="component" value="Unassembled WGS sequence"/>
</dbReference>
<evidence type="ECO:0000313" key="5">
    <source>
        <dbReference type="Proteomes" id="UP001139411"/>
    </source>
</evidence>
<reference evidence="4" key="1">
    <citation type="submission" date="2022-01" db="EMBL/GenBank/DDBJ databases">
        <title>Novel species in genus Dyadobacter.</title>
        <authorList>
            <person name="Ma C."/>
        </authorList>
    </citation>
    <scope>NUCLEOTIDE SEQUENCE</scope>
    <source>
        <strain evidence="4">CY357</strain>
    </source>
</reference>
<evidence type="ECO:0000256" key="2">
    <source>
        <dbReference type="ARBA" id="ARBA00022801"/>
    </source>
</evidence>
<sequence length="1250" mass="142103">MTCILLASCATYKRQYSPTAESWKSRFPDSTAALKHRMYLIGDAGDQTPDRQVDVLKYLKDKLASEPKKSSILFLGDNIYDRGMPPKADSAKRAEAEYRIVSQLQILDNFKGRPIFLPGNHDWNGWGKQGLERQEKFIENYLAERRKQTGEDKQEYFLPNEGCAGPEAVELNDGIVIIIVDSQWWLTDWDKDYKINEGCAIKNRTTFTFVFENMLRKYKNKNVIIAMHHPPYTYGPHGGASTWRQHIFPLVDIDPKLYIPLPVLGSLGVLLRGTIGSKQDTPNAHYKNLRKGLLAGARKNGSFIFASGHEHALEYIEKSGQQFIVSGSGSKVSPVKLGKGSEFAAGKPGFSTLSFYENGQTWTQFWELNAAGTDATLVFQKKIKDKPNQPGIDTLKAFTEYSAHPDSLIQHVTINQPKPAGRFHNFMLGEHHRQLYLEKYPFPVMDMHIYRGGVKAIKQGGGNQTNSLRVRDSTGKEYVFRSMTKDASRLLPFPFNKITAAKYLAEDNFLSTHPFAPLAIPGLAAAINVYHTNPKLFYIPGQPGLGSFNALFSGGVALVEERPSGKKWKDNPDFGHADDIISTPELIENMLEDGEHHVDEAWALRTRLLDFLVGDWDRHDDQWAWAEILQADGTHLYRPIPRDRDQAFSKYDGVLTGIAGYTMPFLHQLQTYGPQIRNYKWNTWSARLFDRTFLNELEWAEWEKQVIYVQQKLSDKEIQETFSDWPAKAFELTGEHLIKSIKARRDNLMEIAREHYEFLSKNVNVIGTDEKERIEVERVDNEHTSVRIYRIKKDGETGKLHFSRTFDHQFTNTINIYANGGGDTFLVKGDVRKGLLVRLIGGSGNDLFSDSSLVAAGGKKTLIFDDLSINTIHGGSETKDKRTSLYRFNVYDRRGSDSEYNITLPVPIIGANPDDGFLLGANFNMTRYGFKKEPYASSQRFGGSYAFGTKAFKVHYSADFINAFRIFDFYIDTYFHGPTFAFNYAGRGNETVRSIKDADYYRVRQTSLKVYPALKKRFASNSGSFALGPFLELSDVEETTGRFITADQAGLTNAVFKTKIFSGAKFTFDFTNTDNFLVPHNGIRFHTDASWTANLKEDKNFSALNAEFEFYKSLDMQENIVLASQVGTGLNFGKGYEFFQMPTIGGQQGLRGYRMQRFYGKSALWHNTDLRIKFGTSYNRTLPFTFGVLGAFDYGRVWEENENSRQWHYNYGGGFYFAPIDIMVFSVAAYIPREKNEQSPRVTLRLGFEF</sequence>
<name>A0A9X1Q9E3_9BACT</name>
<dbReference type="Gene3D" id="3.60.21.10">
    <property type="match status" value="1"/>
</dbReference>
<evidence type="ECO:0000259" key="3">
    <source>
        <dbReference type="Pfam" id="PF00149"/>
    </source>
</evidence>
<dbReference type="RefSeq" id="WP_235176379.1">
    <property type="nucleotide sequence ID" value="NZ_JAKFFV010000002.1"/>
</dbReference>
<dbReference type="InterPro" id="IPR051558">
    <property type="entry name" value="Metallophosphoesterase_PAP"/>
</dbReference>
<keyword evidence="2" id="KW-0378">Hydrolase</keyword>
<dbReference type="InterPro" id="IPR029052">
    <property type="entry name" value="Metallo-depent_PP-like"/>
</dbReference>
<evidence type="ECO:0000313" key="4">
    <source>
        <dbReference type="EMBL" id="MCF2496726.1"/>
    </source>
</evidence>
<dbReference type="EMBL" id="JAKFFV010000002">
    <property type="protein sequence ID" value="MCF2496726.1"/>
    <property type="molecule type" value="Genomic_DNA"/>
</dbReference>
<protein>
    <submittedName>
        <fullName evidence="4">Metallophosphoesterase</fullName>
    </submittedName>
</protein>
<comment type="caution">
    <text evidence="4">The sequence shown here is derived from an EMBL/GenBank/DDBJ whole genome shotgun (WGS) entry which is preliminary data.</text>
</comment>
<dbReference type="GO" id="GO:0016787">
    <property type="term" value="F:hydrolase activity"/>
    <property type="evidence" value="ECO:0007669"/>
    <property type="project" value="UniProtKB-KW"/>
</dbReference>
<dbReference type="SUPFAM" id="SSF56300">
    <property type="entry name" value="Metallo-dependent phosphatases"/>
    <property type="match status" value="1"/>
</dbReference>
<proteinExistence type="predicted"/>
<accession>A0A9X1Q9E3</accession>
<evidence type="ECO:0000256" key="1">
    <source>
        <dbReference type="ARBA" id="ARBA00022729"/>
    </source>
</evidence>
<organism evidence="4 5">
    <name type="scientific">Dyadobacter chenhuakuii</name>
    <dbReference type="NCBI Taxonomy" id="2909339"/>
    <lineage>
        <taxon>Bacteria</taxon>
        <taxon>Pseudomonadati</taxon>
        <taxon>Bacteroidota</taxon>
        <taxon>Cytophagia</taxon>
        <taxon>Cytophagales</taxon>
        <taxon>Spirosomataceae</taxon>
        <taxon>Dyadobacter</taxon>
    </lineage>
</organism>
<gene>
    <name evidence="4" type="ORF">L0661_00305</name>
</gene>
<dbReference type="PANTHER" id="PTHR10161">
    <property type="entry name" value="TARTRATE-RESISTANT ACID PHOSPHATASE TYPE 5"/>
    <property type="match status" value="1"/>
</dbReference>
<dbReference type="InterPro" id="IPR004843">
    <property type="entry name" value="Calcineurin-like_PHP"/>
</dbReference>
<dbReference type="AlphaFoldDB" id="A0A9X1Q9E3"/>
<keyword evidence="1" id="KW-0732">Signal</keyword>
<dbReference type="PANTHER" id="PTHR10161:SF14">
    <property type="entry name" value="TARTRATE-RESISTANT ACID PHOSPHATASE TYPE 5"/>
    <property type="match status" value="1"/>
</dbReference>
<feature type="domain" description="Calcineurin-like phosphoesterase" evidence="3">
    <location>
        <begin position="39"/>
        <end position="244"/>
    </location>
</feature>